<sequence length="253" mass="29262">MRSDSPERADVTMTDVLAIPQTRLIPAGSFRMGSAEWERYPGESPETLVYLDAFEIGIFPVTNAEYASFLEATGYEKPPWWEDPRFNDPRQPVVGVNWYDAVAYCRWLRRVTGEPYRLPTDAEWEKAARGGLEGKAYPWGDDPPTLERCWWGGQERPKPVGSFPPNGYGLYDMVGNVWEWCADWYNPRYFRHPPRRNPRGPRTGEGENKVIRGGSFLTPKPEPLRCAYRHPDHPTLRHECIGFRVAKSVRRMR</sequence>
<dbReference type="InterPro" id="IPR005532">
    <property type="entry name" value="SUMF_dom"/>
</dbReference>
<evidence type="ECO:0000259" key="2">
    <source>
        <dbReference type="Pfam" id="PF03781"/>
    </source>
</evidence>
<name>H5SCF0_9BACT</name>
<reference evidence="3" key="1">
    <citation type="journal article" date="2005" name="Environ. Microbiol.">
        <title>Genetic and functional properties of uncultivated thermophilic crenarchaeotes from a subsurface gold mine as revealed by analysis of genome fragments.</title>
        <authorList>
            <person name="Nunoura T."/>
            <person name="Hirayama H."/>
            <person name="Takami H."/>
            <person name="Oida H."/>
            <person name="Nishi S."/>
            <person name="Shimamura S."/>
            <person name="Suzuki Y."/>
            <person name="Inagaki F."/>
            <person name="Takai K."/>
            <person name="Nealson K.H."/>
            <person name="Horikoshi K."/>
        </authorList>
    </citation>
    <scope>NUCLEOTIDE SEQUENCE</scope>
</reference>
<dbReference type="AlphaFoldDB" id="H5SCF0"/>
<dbReference type="GO" id="GO:0120147">
    <property type="term" value="F:formylglycine-generating oxidase activity"/>
    <property type="evidence" value="ECO:0007669"/>
    <property type="project" value="TreeGrafter"/>
</dbReference>
<dbReference type="InterPro" id="IPR051043">
    <property type="entry name" value="Sulfatase_Mod_Factor_Kinase"/>
</dbReference>
<feature type="region of interest" description="Disordered" evidence="1">
    <location>
        <begin position="195"/>
        <end position="214"/>
    </location>
</feature>
<gene>
    <name evidence="3" type="ORF">HGMM_F10C03C04</name>
</gene>
<evidence type="ECO:0000313" key="3">
    <source>
        <dbReference type="EMBL" id="BAL53836.1"/>
    </source>
</evidence>
<accession>H5SCF0</accession>
<dbReference type="PANTHER" id="PTHR23150:SF19">
    <property type="entry name" value="FORMYLGLYCINE-GENERATING ENZYME"/>
    <property type="match status" value="1"/>
</dbReference>
<feature type="domain" description="Sulfatase-modifying factor enzyme-like" evidence="2">
    <location>
        <begin position="20"/>
        <end position="247"/>
    </location>
</feature>
<reference evidence="3" key="2">
    <citation type="journal article" date="2012" name="PLoS ONE">
        <title>A Deeply Branching Thermophilic Bacterium with an Ancient Acetyl-CoA Pathway Dominates a Subsurface Ecosystem.</title>
        <authorList>
            <person name="Takami H."/>
            <person name="Noguchi H."/>
            <person name="Takaki Y."/>
            <person name="Uchiyama I."/>
            <person name="Toyoda A."/>
            <person name="Nishi S."/>
            <person name="Chee G.-J."/>
            <person name="Arai W."/>
            <person name="Nunoura T."/>
            <person name="Itoh T."/>
            <person name="Hattori M."/>
            <person name="Takai K."/>
        </authorList>
    </citation>
    <scope>NUCLEOTIDE SEQUENCE</scope>
</reference>
<dbReference type="EMBL" id="AP011669">
    <property type="protein sequence ID" value="BAL53836.1"/>
    <property type="molecule type" value="Genomic_DNA"/>
</dbReference>
<proteinExistence type="predicted"/>
<protein>
    <submittedName>
        <fullName evidence="3">Hypothetical conserved protein</fullName>
    </submittedName>
</protein>
<dbReference type="InterPro" id="IPR042095">
    <property type="entry name" value="SUMF_sf"/>
</dbReference>
<dbReference type="Pfam" id="PF03781">
    <property type="entry name" value="FGE-sulfatase"/>
    <property type="match status" value="1"/>
</dbReference>
<evidence type="ECO:0000256" key="1">
    <source>
        <dbReference type="SAM" id="MobiDB-lite"/>
    </source>
</evidence>
<organism evidence="3">
    <name type="scientific">uncultured Acidobacteriota bacterium</name>
    <dbReference type="NCBI Taxonomy" id="171953"/>
    <lineage>
        <taxon>Bacteria</taxon>
        <taxon>Pseudomonadati</taxon>
        <taxon>Acidobacteriota</taxon>
        <taxon>environmental samples</taxon>
    </lineage>
</organism>
<dbReference type="SUPFAM" id="SSF56436">
    <property type="entry name" value="C-type lectin-like"/>
    <property type="match status" value="1"/>
</dbReference>
<dbReference type="PANTHER" id="PTHR23150">
    <property type="entry name" value="SULFATASE MODIFYING FACTOR 1, 2"/>
    <property type="match status" value="1"/>
</dbReference>
<dbReference type="Gene3D" id="3.90.1580.10">
    <property type="entry name" value="paralog of FGE (formylglycine-generating enzyme)"/>
    <property type="match status" value="1"/>
</dbReference>
<dbReference type="InterPro" id="IPR016187">
    <property type="entry name" value="CTDL_fold"/>
</dbReference>